<evidence type="ECO:0000256" key="8">
    <source>
        <dbReference type="ARBA" id="ARBA00023170"/>
    </source>
</evidence>
<keyword evidence="6 10" id="KW-1133">Transmembrane helix</keyword>
<evidence type="ECO:0000256" key="7">
    <source>
        <dbReference type="ARBA" id="ARBA00023136"/>
    </source>
</evidence>
<reference evidence="11 12" key="1">
    <citation type="submission" date="2023-09" db="EMBL/GenBank/DDBJ databases">
        <title>Nesidiocoris tenuis whole genome shotgun sequence.</title>
        <authorList>
            <person name="Shibata T."/>
            <person name="Shimoda M."/>
            <person name="Kobayashi T."/>
            <person name="Uehara T."/>
        </authorList>
    </citation>
    <scope>NUCLEOTIDE SEQUENCE [LARGE SCALE GENOMIC DNA]</scope>
    <source>
        <strain evidence="11 12">Japan</strain>
    </source>
</reference>
<dbReference type="Proteomes" id="UP001307889">
    <property type="component" value="Chromosome 4"/>
</dbReference>
<keyword evidence="2" id="KW-1003">Cell membrane</keyword>
<keyword evidence="9 10" id="KW-0807">Transducer</keyword>
<name>A0ABN7AMM2_9HEMI</name>
<feature type="transmembrane region" description="Helical" evidence="10">
    <location>
        <begin position="218"/>
        <end position="240"/>
    </location>
</feature>
<feature type="transmembrane region" description="Helical" evidence="10">
    <location>
        <begin position="143"/>
        <end position="165"/>
    </location>
</feature>
<keyword evidence="5 10" id="KW-0552">Olfaction</keyword>
<dbReference type="PANTHER" id="PTHR21137">
    <property type="entry name" value="ODORANT RECEPTOR"/>
    <property type="match status" value="1"/>
</dbReference>
<comment type="subcellular location">
    <subcellularLocation>
        <location evidence="1 10">Cell membrane</location>
        <topology evidence="1 10">Multi-pass membrane protein</topology>
    </subcellularLocation>
</comment>
<evidence type="ECO:0000256" key="1">
    <source>
        <dbReference type="ARBA" id="ARBA00004651"/>
    </source>
</evidence>
<sequence>MIPFVFKRREKEDPDARKGYKKTFAICVRFSGMYPNLCGKWYKIFGVYGMYLHVMFLWYIFGFGISAGYGIAYSDKTVVILNLFFGAVLAIYYVVVHHAMYNRDKLEHLLKIVGRGFYTYERPPTPAEQKILQSVDVECKKTLIRAIVLVSVIVVLQLFLMPALYGFQGEYSTIEEGGIPINKHLSLPAWLPYNTETPTKFWLTLLLFLNDGSAELRIIGSAIIIFCNLCTCLASQFDLLTNSLRDLEARAMYVYEHEPKNGKPLSNDRCYDDPRFQAIMNHCLNENIRHYQILLEFNSVLQSYVGPAVFGILSGMALAVSAPWVLIFDIYNSSEGLTPMNAIQMFNYSSSMWSCTAFLYLYCYYGQLVTTASEKLHFALYETPWIRANTSFRRKLIITMNICEEPVHVDVLGLVSANFATFLEVVKTIFSYCNLLMATSGSLGQ</sequence>
<feature type="transmembrane region" description="Helical" evidence="10">
    <location>
        <begin position="346"/>
        <end position="365"/>
    </location>
</feature>
<keyword evidence="7 10" id="KW-0472">Membrane</keyword>
<gene>
    <name evidence="11" type="ORF">NTJ_06285</name>
</gene>
<evidence type="ECO:0000256" key="2">
    <source>
        <dbReference type="ARBA" id="ARBA00022475"/>
    </source>
</evidence>
<evidence type="ECO:0000313" key="12">
    <source>
        <dbReference type="Proteomes" id="UP001307889"/>
    </source>
</evidence>
<feature type="transmembrane region" description="Helical" evidence="10">
    <location>
        <begin position="304"/>
        <end position="326"/>
    </location>
</feature>
<comment type="caution">
    <text evidence="10">Lacks conserved residue(s) required for the propagation of feature annotation.</text>
</comment>
<organism evidence="11 12">
    <name type="scientific">Nesidiocoris tenuis</name>
    <dbReference type="NCBI Taxonomy" id="355587"/>
    <lineage>
        <taxon>Eukaryota</taxon>
        <taxon>Metazoa</taxon>
        <taxon>Ecdysozoa</taxon>
        <taxon>Arthropoda</taxon>
        <taxon>Hexapoda</taxon>
        <taxon>Insecta</taxon>
        <taxon>Pterygota</taxon>
        <taxon>Neoptera</taxon>
        <taxon>Paraneoptera</taxon>
        <taxon>Hemiptera</taxon>
        <taxon>Heteroptera</taxon>
        <taxon>Panheteroptera</taxon>
        <taxon>Cimicomorpha</taxon>
        <taxon>Miridae</taxon>
        <taxon>Dicyphina</taxon>
        <taxon>Nesidiocoris</taxon>
    </lineage>
</organism>
<evidence type="ECO:0000256" key="9">
    <source>
        <dbReference type="ARBA" id="ARBA00023224"/>
    </source>
</evidence>
<feature type="transmembrane region" description="Helical" evidence="10">
    <location>
        <begin position="50"/>
        <end position="72"/>
    </location>
</feature>
<evidence type="ECO:0000256" key="4">
    <source>
        <dbReference type="ARBA" id="ARBA00022692"/>
    </source>
</evidence>
<dbReference type="InterPro" id="IPR004117">
    <property type="entry name" value="7tm6_olfct_rcpt"/>
</dbReference>
<protein>
    <recommendedName>
        <fullName evidence="10">Odorant receptor</fullName>
    </recommendedName>
</protein>
<evidence type="ECO:0000256" key="10">
    <source>
        <dbReference type="RuleBase" id="RU351113"/>
    </source>
</evidence>
<evidence type="ECO:0000313" key="11">
    <source>
        <dbReference type="EMBL" id="BES93475.1"/>
    </source>
</evidence>
<comment type="similarity">
    <text evidence="10">Belongs to the insect chemoreceptor superfamily. Heteromeric odorant receptor channel (TC 1.A.69) family.</text>
</comment>
<accession>A0ABN7AMM2</accession>
<feature type="transmembrane region" description="Helical" evidence="10">
    <location>
        <begin position="78"/>
        <end position="96"/>
    </location>
</feature>
<evidence type="ECO:0000256" key="5">
    <source>
        <dbReference type="ARBA" id="ARBA00022725"/>
    </source>
</evidence>
<proteinExistence type="inferred from homology"/>
<dbReference type="PANTHER" id="PTHR21137:SF35">
    <property type="entry name" value="ODORANT RECEPTOR 19A-RELATED"/>
    <property type="match status" value="1"/>
</dbReference>
<evidence type="ECO:0000256" key="3">
    <source>
        <dbReference type="ARBA" id="ARBA00022606"/>
    </source>
</evidence>
<dbReference type="Pfam" id="PF02949">
    <property type="entry name" value="7tm_6"/>
    <property type="match status" value="1"/>
</dbReference>
<keyword evidence="12" id="KW-1185">Reference proteome</keyword>
<evidence type="ECO:0000256" key="6">
    <source>
        <dbReference type="ARBA" id="ARBA00022989"/>
    </source>
</evidence>
<keyword evidence="4 10" id="KW-0812">Transmembrane</keyword>
<keyword evidence="8 10" id="KW-0675">Receptor</keyword>
<keyword evidence="3 10" id="KW-0716">Sensory transduction</keyword>
<dbReference type="EMBL" id="AP028912">
    <property type="protein sequence ID" value="BES93475.1"/>
    <property type="molecule type" value="Genomic_DNA"/>
</dbReference>